<comment type="caution">
    <text evidence="1">The sequence shown here is derived from an EMBL/GenBank/DDBJ whole genome shotgun (WGS) entry which is preliminary data.</text>
</comment>
<accession>C5RZ66</accession>
<organism evidence="1 2">
    <name type="scientific">Actinobacillus minor NM305</name>
    <dbReference type="NCBI Taxonomy" id="637911"/>
    <lineage>
        <taxon>Bacteria</taxon>
        <taxon>Pseudomonadati</taxon>
        <taxon>Pseudomonadota</taxon>
        <taxon>Gammaproteobacteria</taxon>
        <taxon>Pasteurellales</taxon>
        <taxon>Pasteurellaceae</taxon>
        <taxon>Actinobacillus</taxon>
    </lineage>
</organism>
<gene>
    <name evidence="1" type="ORF">AM305_04943</name>
</gene>
<evidence type="ECO:0000313" key="2">
    <source>
        <dbReference type="Proteomes" id="UP000005532"/>
    </source>
</evidence>
<dbReference type="AlphaFoldDB" id="C5RZ66"/>
<name>C5RZ66_9PAST</name>
<dbReference type="EMBL" id="ACQL01000031">
    <property type="protein sequence ID" value="EER48089.1"/>
    <property type="molecule type" value="Genomic_DNA"/>
</dbReference>
<sequence length="113" mass="13268">MKQPIYPTRRAKAYIALLEHPHGISSREIDIKYFINKGNNEVSELERLHNVKIIKEKRYNQAHNGFYNVYRLPDVEEALKVIKLLNFERSKCGVLILSEAETQNYLKYFGGNK</sequence>
<dbReference type="RefSeq" id="WP_005822322.1">
    <property type="nucleotide sequence ID" value="NZ_ACQL01000031.1"/>
</dbReference>
<proteinExistence type="predicted"/>
<reference evidence="1 2" key="1">
    <citation type="journal article" date="2010" name="Vet. Microbiol.">
        <title>Production of haemolysins by strains of the Actinobacillus minor/porcitonsillarum complex.</title>
        <authorList>
            <person name="Arya G."/>
            <person name="Niven D.F."/>
        </authorList>
    </citation>
    <scope>NUCLEOTIDE SEQUENCE [LARGE SCALE GENOMIC DNA]</scope>
    <source>
        <strain evidence="1 2">NM305</strain>
    </source>
</reference>
<protein>
    <submittedName>
        <fullName evidence="1">Uncharacterized protein</fullName>
    </submittedName>
</protein>
<dbReference type="OrthoDB" id="5686451at2"/>
<evidence type="ECO:0000313" key="1">
    <source>
        <dbReference type="EMBL" id="EER48089.1"/>
    </source>
</evidence>
<dbReference type="Proteomes" id="UP000005532">
    <property type="component" value="Unassembled WGS sequence"/>
</dbReference>